<accession>A0A7Y9NIH0</accession>
<evidence type="ECO:0000256" key="1">
    <source>
        <dbReference type="SAM" id="Phobius"/>
    </source>
</evidence>
<organism evidence="2 3">
    <name type="scientific">Tunturiibacter lichenicola</name>
    <dbReference type="NCBI Taxonomy" id="2051959"/>
    <lineage>
        <taxon>Bacteria</taxon>
        <taxon>Pseudomonadati</taxon>
        <taxon>Acidobacteriota</taxon>
        <taxon>Terriglobia</taxon>
        <taxon>Terriglobales</taxon>
        <taxon>Acidobacteriaceae</taxon>
        <taxon>Tunturiibacter</taxon>
    </lineage>
</organism>
<protein>
    <recommendedName>
        <fullName evidence="4">Carboxypeptidase regulatory-like domain-containing protein</fullName>
    </recommendedName>
</protein>
<name>A0A7Y9NIH0_9BACT</name>
<dbReference type="Gene3D" id="2.60.40.1120">
    <property type="entry name" value="Carboxypeptidase-like, regulatory domain"/>
    <property type="match status" value="1"/>
</dbReference>
<sequence length="361" mass="39067">MKKVPQQVVDKTRHQRSIGRRLCLLHLSMSVIIMSLIGVAVAQHISAPEPQTGTIIGTVTDVNDATVPGATVALQTPSLPDPLRVRTGDDGFFKLDHLTPGIPYHVTVSANGFADWSSPEIILRPGQYMDLTDIRLKIAAAITTVNALLSTEELATEQVKLEEKQRVLGFIPNFYVVYDHNAVPLTPKLKFRLALKTSIDPVTFAGAAFVSGIDQASDTPNYQQGTKGYGQRLGANYANGLTDILIGGAILPSILHQDPRYFYQGTGTKKSRALHALSTPFICKGDNGRWQPNFSGLGGYLVSGALSNTYYPESNRGPGLVFSTTFIDIAADMANGVIQEFVLRKLTSTARSRHQSDAGSN</sequence>
<evidence type="ECO:0008006" key="4">
    <source>
        <dbReference type="Google" id="ProtNLM"/>
    </source>
</evidence>
<keyword evidence="1" id="KW-1133">Transmembrane helix</keyword>
<dbReference type="Pfam" id="PF13620">
    <property type="entry name" value="CarboxypepD_reg"/>
    <property type="match status" value="1"/>
</dbReference>
<gene>
    <name evidence="2" type="ORF">HDF12_000336</name>
</gene>
<dbReference type="AlphaFoldDB" id="A0A7Y9NIH0"/>
<dbReference type="GO" id="GO:0030246">
    <property type="term" value="F:carbohydrate binding"/>
    <property type="evidence" value="ECO:0007669"/>
    <property type="project" value="InterPro"/>
</dbReference>
<dbReference type="Proteomes" id="UP000534186">
    <property type="component" value="Unassembled WGS sequence"/>
</dbReference>
<dbReference type="EMBL" id="JACCCV010000001">
    <property type="protein sequence ID" value="NYF49971.1"/>
    <property type="molecule type" value="Genomic_DNA"/>
</dbReference>
<dbReference type="InterPro" id="IPR013784">
    <property type="entry name" value="Carb-bd-like_fold"/>
</dbReference>
<comment type="caution">
    <text evidence="2">The sequence shown here is derived from an EMBL/GenBank/DDBJ whole genome shotgun (WGS) entry which is preliminary data.</text>
</comment>
<evidence type="ECO:0000313" key="2">
    <source>
        <dbReference type="EMBL" id="NYF49971.1"/>
    </source>
</evidence>
<proteinExistence type="predicted"/>
<evidence type="ECO:0000313" key="3">
    <source>
        <dbReference type="Proteomes" id="UP000534186"/>
    </source>
</evidence>
<reference evidence="2 3" key="1">
    <citation type="submission" date="2020-07" db="EMBL/GenBank/DDBJ databases">
        <title>Genomic Encyclopedia of Type Strains, Phase IV (KMG-V): Genome sequencing to study the core and pangenomes of soil and plant-associated prokaryotes.</title>
        <authorList>
            <person name="Whitman W."/>
        </authorList>
    </citation>
    <scope>NUCLEOTIDE SEQUENCE [LARGE SCALE GENOMIC DNA]</scope>
    <source>
        <strain evidence="2 3">M8UP30</strain>
    </source>
</reference>
<dbReference type="SUPFAM" id="SSF49452">
    <property type="entry name" value="Starch-binding domain-like"/>
    <property type="match status" value="1"/>
</dbReference>
<keyword evidence="1" id="KW-0472">Membrane</keyword>
<keyword evidence="1" id="KW-0812">Transmembrane</keyword>
<feature type="transmembrane region" description="Helical" evidence="1">
    <location>
        <begin position="21"/>
        <end position="42"/>
    </location>
</feature>